<reference evidence="3" key="1">
    <citation type="journal article" date="2018" name="Nat. Microbiol.">
        <title>Leveraging single-cell genomics to expand the fungal tree of life.</title>
        <authorList>
            <person name="Ahrendt S.R."/>
            <person name="Quandt C.A."/>
            <person name="Ciobanu D."/>
            <person name="Clum A."/>
            <person name="Salamov A."/>
            <person name="Andreopoulos B."/>
            <person name="Cheng J.F."/>
            <person name="Woyke T."/>
            <person name="Pelin A."/>
            <person name="Henrissat B."/>
            <person name="Reynolds N.K."/>
            <person name="Benny G.L."/>
            <person name="Smith M.E."/>
            <person name="James T.Y."/>
            <person name="Grigoriev I.V."/>
        </authorList>
    </citation>
    <scope>NUCLEOTIDE SEQUENCE [LARGE SCALE GENOMIC DNA]</scope>
    <source>
        <strain evidence="3">RSA 1356</strain>
    </source>
</reference>
<dbReference type="AlphaFoldDB" id="A0A4P9XH12"/>
<dbReference type="OrthoDB" id="2339353at2759"/>
<evidence type="ECO:0000256" key="1">
    <source>
        <dbReference type="SAM" id="Phobius"/>
    </source>
</evidence>
<sequence>MTGDTRNTTQRNRKPIVEITSFGNAFLPGLMPNAEVSNITSYLQPLKWGTDVMPYPGNPSQIPDVIHSLGKANFKAITFKIELLGLNKSDPDIETPKGTLSVAIINSESDLVAKKPLDLSKFTGSVQYTSIWGTDWQIAFTKSVKLNSSDAETRETNFATQSIVTPNGNKTIAGVRIAPANAISASGAEFEIPKQILRPNRAWLEFFSTMGGALTIILGVFKFLFGQRRLRPWGIVQQFFLRKRILAALPPPVATVGTFTSAHKAKERADSAIGEEEACEHKNSTLPAAFARKPITGRAVE</sequence>
<protein>
    <submittedName>
        <fullName evidence="2">Uncharacterized protein</fullName>
    </submittedName>
</protein>
<evidence type="ECO:0000313" key="3">
    <source>
        <dbReference type="Proteomes" id="UP000271241"/>
    </source>
</evidence>
<name>A0A4P9XH12_9FUNG</name>
<organism evidence="2 3">
    <name type="scientific">Thamnocephalis sphaerospora</name>
    <dbReference type="NCBI Taxonomy" id="78915"/>
    <lineage>
        <taxon>Eukaryota</taxon>
        <taxon>Fungi</taxon>
        <taxon>Fungi incertae sedis</taxon>
        <taxon>Zoopagomycota</taxon>
        <taxon>Zoopagomycotina</taxon>
        <taxon>Zoopagomycetes</taxon>
        <taxon>Zoopagales</taxon>
        <taxon>Sigmoideomycetaceae</taxon>
        <taxon>Thamnocephalis</taxon>
    </lineage>
</organism>
<proteinExistence type="predicted"/>
<keyword evidence="1" id="KW-0472">Membrane</keyword>
<keyword evidence="3" id="KW-1185">Reference proteome</keyword>
<evidence type="ECO:0000313" key="2">
    <source>
        <dbReference type="EMBL" id="RKP04470.1"/>
    </source>
</evidence>
<dbReference type="Proteomes" id="UP000271241">
    <property type="component" value="Unassembled WGS sequence"/>
</dbReference>
<keyword evidence="1" id="KW-0812">Transmembrane</keyword>
<dbReference type="EMBL" id="KZ993705">
    <property type="protein sequence ID" value="RKP04470.1"/>
    <property type="molecule type" value="Genomic_DNA"/>
</dbReference>
<feature type="transmembrane region" description="Helical" evidence="1">
    <location>
        <begin position="202"/>
        <end position="225"/>
    </location>
</feature>
<gene>
    <name evidence="2" type="ORF">THASP1DRAFT_33761</name>
</gene>
<accession>A0A4P9XH12</accession>
<keyword evidence="1" id="KW-1133">Transmembrane helix</keyword>